<dbReference type="PANTHER" id="PTHR22595:SF79">
    <property type="entry name" value="CHITINASE 12"/>
    <property type="match status" value="1"/>
</dbReference>
<evidence type="ECO:0000259" key="9">
    <source>
        <dbReference type="PROSITE" id="PS00773"/>
    </source>
</evidence>
<keyword evidence="3" id="KW-0611">Plant defense</keyword>
<evidence type="ECO:0000256" key="7">
    <source>
        <dbReference type="PIRSR" id="PIRSR001060-2"/>
    </source>
</evidence>
<dbReference type="GO" id="GO:0008061">
    <property type="term" value="F:chitin binding"/>
    <property type="evidence" value="ECO:0007669"/>
    <property type="project" value="UniProtKB-KW"/>
</dbReference>
<evidence type="ECO:0000256" key="1">
    <source>
        <dbReference type="ARBA" id="ARBA00003102"/>
    </source>
</evidence>
<dbReference type="GO" id="GO:0050832">
    <property type="term" value="P:defense response to fungus"/>
    <property type="evidence" value="ECO:0007669"/>
    <property type="project" value="UniProtKB-ARBA"/>
</dbReference>
<feature type="signal peptide" evidence="8">
    <location>
        <begin position="1"/>
        <end position="19"/>
    </location>
</feature>
<dbReference type="InterPro" id="IPR000726">
    <property type="entry name" value="Glyco_hydro_19_cat"/>
</dbReference>
<name>A0AAD2A044_9LAMI</name>
<dbReference type="GO" id="GO:0004568">
    <property type="term" value="F:chitinase activity"/>
    <property type="evidence" value="ECO:0007669"/>
    <property type="project" value="InterPro"/>
</dbReference>
<dbReference type="PANTHER" id="PTHR22595">
    <property type="entry name" value="CHITINASE-RELATED"/>
    <property type="match status" value="1"/>
</dbReference>
<dbReference type="InterPro" id="IPR016283">
    <property type="entry name" value="Glyco_hydro_19"/>
</dbReference>
<dbReference type="PIRSF" id="PIRSF001060">
    <property type="entry name" value="Endochitinase"/>
    <property type="match status" value="1"/>
</dbReference>
<evidence type="ECO:0000313" key="10">
    <source>
        <dbReference type="EMBL" id="CAI9779114.1"/>
    </source>
</evidence>
<accession>A0AAD2A044</accession>
<protein>
    <recommendedName>
        <fullName evidence="9">Glycoside hydrolase family 19 catalytic domain-containing protein</fullName>
    </recommendedName>
</protein>
<feature type="disulfide bond" evidence="7">
    <location>
        <begin position="118"/>
        <end position="126"/>
    </location>
</feature>
<evidence type="ECO:0000256" key="2">
    <source>
        <dbReference type="ARBA" id="ARBA00022669"/>
    </source>
</evidence>
<dbReference type="InterPro" id="IPR023346">
    <property type="entry name" value="Lysozyme-like_dom_sf"/>
</dbReference>
<gene>
    <name evidence="10" type="ORF">FPE_LOCUS26544</name>
</gene>
<evidence type="ECO:0000256" key="3">
    <source>
        <dbReference type="ARBA" id="ARBA00022821"/>
    </source>
</evidence>
<keyword evidence="11" id="KW-1185">Reference proteome</keyword>
<keyword evidence="5 7" id="KW-1015">Disulfide bond</keyword>
<proteinExistence type="predicted"/>
<dbReference type="EMBL" id="OU503051">
    <property type="protein sequence ID" value="CAI9779114.1"/>
    <property type="molecule type" value="Genomic_DNA"/>
</dbReference>
<keyword evidence="4" id="KW-0624">Polysaccharide degradation</keyword>
<dbReference type="GO" id="GO:0016998">
    <property type="term" value="P:cell wall macromolecule catabolic process"/>
    <property type="evidence" value="ECO:0007669"/>
    <property type="project" value="InterPro"/>
</dbReference>
<dbReference type="Proteomes" id="UP000834106">
    <property type="component" value="Chromosome 16"/>
</dbReference>
<keyword evidence="2" id="KW-0147">Chitin-binding</keyword>
<feature type="disulfide bond" evidence="7">
    <location>
        <begin position="205"/>
        <end position="237"/>
    </location>
</feature>
<dbReference type="AlphaFoldDB" id="A0AAD2A044"/>
<reference evidence="10" key="1">
    <citation type="submission" date="2023-05" db="EMBL/GenBank/DDBJ databases">
        <authorList>
            <person name="Huff M."/>
        </authorList>
    </citation>
    <scope>NUCLEOTIDE SEQUENCE</scope>
</reference>
<feature type="domain" description="Glycoside hydrolase family 19 catalytic" evidence="9">
    <location>
        <begin position="44"/>
        <end position="66"/>
    </location>
</feature>
<dbReference type="Gene3D" id="1.10.530.10">
    <property type="match status" value="2"/>
</dbReference>
<evidence type="ECO:0000313" key="11">
    <source>
        <dbReference type="Proteomes" id="UP000834106"/>
    </source>
</evidence>
<dbReference type="GO" id="GO:0005975">
    <property type="term" value="P:carbohydrate metabolic process"/>
    <property type="evidence" value="ECO:0007669"/>
    <property type="project" value="InterPro"/>
</dbReference>
<feature type="chain" id="PRO_5041975036" description="Glycoside hydrolase family 19 catalytic domain-containing protein" evidence="8">
    <location>
        <begin position="20"/>
        <end position="250"/>
    </location>
</feature>
<evidence type="ECO:0000256" key="5">
    <source>
        <dbReference type="ARBA" id="ARBA00023157"/>
    </source>
</evidence>
<dbReference type="CDD" id="cd00325">
    <property type="entry name" value="chitinase_GH19"/>
    <property type="match status" value="1"/>
</dbReference>
<feature type="active site" description="Proton donor" evidence="6">
    <location>
        <position position="88"/>
    </location>
</feature>
<comment type="function">
    <text evidence="1">Defense against chitin-containing fungal pathogens.</text>
</comment>
<keyword evidence="4" id="KW-0119">Carbohydrate metabolism</keyword>
<evidence type="ECO:0000256" key="4">
    <source>
        <dbReference type="ARBA" id="ARBA00023024"/>
    </source>
</evidence>
<dbReference type="Pfam" id="PF00182">
    <property type="entry name" value="Glyco_hydro_19"/>
    <property type="match status" value="1"/>
</dbReference>
<evidence type="ECO:0000256" key="6">
    <source>
        <dbReference type="PIRSR" id="PIRSR001060-1"/>
    </source>
</evidence>
<feature type="disulfide bond" evidence="7">
    <location>
        <begin position="44"/>
        <end position="106"/>
    </location>
</feature>
<keyword evidence="8" id="KW-0732">Signal</keyword>
<organism evidence="10 11">
    <name type="scientific">Fraxinus pennsylvanica</name>
    <dbReference type="NCBI Taxonomy" id="56036"/>
    <lineage>
        <taxon>Eukaryota</taxon>
        <taxon>Viridiplantae</taxon>
        <taxon>Streptophyta</taxon>
        <taxon>Embryophyta</taxon>
        <taxon>Tracheophyta</taxon>
        <taxon>Spermatophyta</taxon>
        <taxon>Magnoliopsida</taxon>
        <taxon>eudicotyledons</taxon>
        <taxon>Gunneridae</taxon>
        <taxon>Pentapetalae</taxon>
        <taxon>asterids</taxon>
        <taxon>lamiids</taxon>
        <taxon>Lamiales</taxon>
        <taxon>Oleaceae</taxon>
        <taxon>Oleeae</taxon>
        <taxon>Fraxinus</taxon>
    </lineage>
</organism>
<dbReference type="GO" id="GO:0006032">
    <property type="term" value="P:chitin catabolic process"/>
    <property type="evidence" value="ECO:0007669"/>
    <property type="project" value="UniProtKB-KW"/>
</dbReference>
<dbReference type="SUPFAM" id="SSF53955">
    <property type="entry name" value="Lysozyme-like"/>
    <property type="match status" value="1"/>
</dbReference>
<sequence>MKILVLVFLCLSSPMGTLAQGGVGLIISKSLFDQMLKHRNDANCPANDFYTYEAFIAAANSFGAFGTTSNNDTRKWEIAAFLAQTSHETTCGWASAPDGPYSWGYCFKQEQGNPPDYCVASPQWPCAPAGRAIGSDLLNNPDAVANDPNHFIQNCIMVLDDTTRTHPTCHDAISGRRTPSTADLKARRRPCYGVVTNIINGEIECGKGLNPQVEDRIGFYKRYCDLLGVGYGPNLDCYSRRLVDKCVLRT</sequence>
<evidence type="ECO:0000256" key="8">
    <source>
        <dbReference type="SAM" id="SignalP"/>
    </source>
</evidence>
<dbReference type="PROSITE" id="PS00773">
    <property type="entry name" value="CHITINASE_19_1"/>
    <property type="match status" value="1"/>
</dbReference>
<keyword evidence="4" id="KW-0146">Chitin degradation</keyword>